<sequence length="123" mass="13584">MRCSRSASTPSSSSTSPSSSKASVRTKDYSNLTKTAWKKMANKFAKAAIKAVFWGTTTGMLGVPTRTLMLWCHLPLGASWAKISMGVRVVVVTTEKIIHLFYGLDEMNERGIEGDLMDFMKEK</sequence>
<proteinExistence type="predicted"/>
<evidence type="ECO:0000256" key="1">
    <source>
        <dbReference type="SAM" id="MobiDB-lite"/>
    </source>
</evidence>
<dbReference type="EMBL" id="JACAGB010000005">
    <property type="protein sequence ID" value="KAF6363119.1"/>
    <property type="molecule type" value="Genomic_DNA"/>
</dbReference>
<keyword evidence="3" id="KW-1185">Reference proteome</keyword>
<accession>A0A7J7YMS8</accession>
<reference evidence="2 3" key="1">
    <citation type="journal article" date="2020" name="Nature">
        <title>Six reference-quality genomes reveal evolution of bat adaptations.</title>
        <authorList>
            <person name="Jebb D."/>
            <person name="Huang Z."/>
            <person name="Pippel M."/>
            <person name="Hughes G.M."/>
            <person name="Lavrichenko K."/>
            <person name="Devanna P."/>
            <person name="Winkler S."/>
            <person name="Jermiin L.S."/>
            <person name="Skirmuntt E.C."/>
            <person name="Katzourakis A."/>
            <person name="Burkitt-Gray L."/>
            <person name="Ray D.A."/>
            <person name="Sullivan K.A.M."/>
            <person name="Roscito J.G."/>
            <person name="Kirilenko B.M."/>
            <person name="Davalos L.M."/>
            <person name="Corthals A.P."/>
            <person name="Power M.L."/>
            <person name="Jones G."/>
            <person name="Ransome R.D."/>
            <person name="Dechmann D.K.N."/>
            <person name="Locatelli A.G."/>
            <person name="Puechmaille S.J."/>
            <person name="Fedrigo O."/>
            <person name="Jarvis E.D."/>
            <person name="Hiller M."/>
            <person name="Vernes S.C."/>
            <person name="Myers E.W."/>
            <person name="Teeling E.C."/>
        </authorList>
    </citation>
    <scope>NUCLEOTIDE SEQUENCE [LARGE SCALE GENOMIC DNA]</scope>
    <source>
        <strain evidence="2">MPipKuh1</strain>
        <tissue evidence="2">Flight muscle</tissue>
    </source>
</reference>
<feature type="compositionally biased region" description="Low complexity" evidence="1">
    <location>
        <begin position="1"/>
        <end position="23"/>
    </location>
</feature>
<dbReference type="Proteomes" id="UP000558488">
    <property type="component" value="Unassembled WGS sequence"/>
</dbReference>
<protein>
    <submittedName>
        <fullName evidence="2">Uncharacterized protein</fullName>
    </submittedName>
</protein>
<evidence type="ECO:0000313" key="2">
    <source>
        <dbReference type="EMBL" id="KAF6363119.1"/>
    </source>
</evidence>
<evidence type="ECO:0000313" key="3">
    <source>
        <dbReference type="Proteomes" id="UP000558488"/>
    </source>
</evidence>
<dbReference type="AlphaFoldDB" id="A0A7J7YMS8"/>
<gene>
    <name evidence="2" type="ORF">mPipKuh1_010116</name>
</gene>
<comment type="caution">
    <text evidence="2">The sequence shown here is derived from an EMBL/GenBank/DDBJ whole genome shotgun (WGS) entry which is preliminary data.</text>
</comment>
<feature type="region of interest" description="Disordered" evidence="1">
    <location>
        <begin position="1"/>
        <end position="27"/>
    </location>
</feature>
<organism evidence="2 3">
    <name type="scientific">Pipistrellus kuhlii</name>
    <name type="common">Kuhl's pipistrelle</name>
    <dbReference type="NCBI Taxonomy" id="59472"/>
    <lineage>
        <taxon>Eukaryota</taxon>
        <taxon>Metazoa</taxon>
        <taxon>Chordata</taxon>
        <taxon>Craniata</taxon>
        <taxon>Vertebrata</taxon>
        <taxon>Euteleostomi</taxon>
        <taxon>Mammalia</taxon>
        <taxon>Eutheria</taxon>
        <taxon>Laurasiatheria</taxon>
        <taxon>Chiroptera</taxon>
        <taxon>Yangochiroptera</taxon>
        <taxon>Vespertilionidae</taxon>
        <taxon>Pipistrellus</taxon>
    </lineage>
</organism>
<name>A0A7J7YMS8_PIPKU</name>